<dbReference type="KEGG" id="sxi:SXIM_33370"/>
<feature type="compositionally biased region" description="Gly residues" evidence="1">
    <location>
        <begin position="51"/>
        <end position="67"/>
    </location>
</feature>
<keyword evidence="2" id="KW-0812">Transmembrane</keyword>
<keyword evidence="2" id="KW-0472">Membrane</keyword>
<evidence type="ECO:0000256" key="2">
    <source>
        <dbReference type="SAM" id="Phobius"/>
    </source>
</evidence>
<evidence type="ECO:0000313" key="4">
    <source>
        <dbReference type="Proteomes" id="UP000034034"/>
    </source>
</evidence>
<reference evidence="3" key="1">
    <citation type="submission" date="2019-08" db="EMBL/GenBank/DDBJ databases">
        <title>Complete genome sequence of a mangrove-derived Streptomyces xiamenensis.</title>
        <authorList>
            <person name="Xu J."/>
        </authorList>
    </citation>
    <scope>NUCLEOTIDE SEQUENCE</scope>
    <source>
        <strain evidence="3">318</strain>
    </source>
</reference>
<keyword evidence="4" id="KW-1185">Reference proteome</keyword>
<accession>A0A0F7CPI5</accession>
<dbReference type="PATRIC" id="fig|408015.6.peg.3377"/>
<dbReference type="Proteomes" id="UP000034034">
    <property type="component" value="Chromosome"/>
</dbReference>
<feature type="compositionally biased region" description="Acidic residues" evidence="1">
    <location>
        <begin position="35"/>
        <end position="49"/>
    </location>
</feature>
<dbReference type="HOGENOM" id="CLU_048738_0_0_11"/>
<dbReference type="EMBL" id="CP009922">
    <property type="protein sequence ID" value="AKG44721.1"/>
    <property type="molecule type" value="Genomic_DNA"/>
</dbReference>
<feature type="region of interest" description="Disordered" evidence="1">
    <location>
        <begin position="1"/>
        <end position="123"/>
    </location>
</feature>
<dbReference type="NCBIfam" id="NF041528">
    <property type="entry name" value="strep_LAETG"/>
    <property type="match status" value="1"/>
</dbReference>
<feature type="compositionally biased region" description="Low complexity" evidence="1">
    <location>
        <begin position="1"/>
        <end position="15"/>
    </location>
</feature>
<keyword evidence="2" id="KW-1133">Transmembrane helix</keyword>
<name>A0A0F7CPI5_9ACTN</name>
<protein>
    <submittedName>
        <fullName evidence="3">LPXTG-motif cell wall anchor domain protein</fullName>
    </submittedName>
</protein>
<feature type="transmembrane region" description="Helical" evidence="2">
    <location>
        <begin position="310"/>
        <end position="331"/>
    </location>
</feature>
<sequence length="340" mass="35343">MAPAALLAASPAFAADGDPSETPEVVQDAPTPEPQDGDDADESAQDDTGTDGTGSAGEGITDGGTGGETVPDPEDDNDDDEGEDEGDTGDGSDDGSEDGSDEDEDEESGGDDGGAPVLPDPEDECVDWEFDAPINAELIGLPSQVVAGQWTEFTYRISNEFDKPVETLYAYAEVFGWDNEDFNDIAIELQWFFDGAWENIEDQYGYFGETDVLAPGEYVEAQLRLKVADDAPAGSGYALSTGVYVSAEGGLCQEGEWNIYDFEIVPAGTTPDDKPSTGTKGQGNKPAPQGEFEQLPVTGELAATGSSSALPMFALAGATAVGLGAGAMFLVRRRTGAGIA</sequence>
<gene>
    <name evidence="3" type="ORF">SXIM_33370</name>
</gene>
<dbReference type="AlphaFoldDB" id="A0A0F7CPI5"/>
<feature type="compositionally biased region" description="Acidic residues" evidence="1">
    <location>
        <begin position="71"/>
        <end position="110"/>
    </location>
</feature>
<evidence type="ECO:0000313" key="3">
    <source>
        <dbReference type="EMBL" id="AKG44721.1"/>
    </source>
</evidence>
<organism evidence="3 4">
    <name type="scientific">Streptomyces xiamenensis</name>
    <dbReference type="NCBI Taxonomy" id="408015"/>
    <lineage>
        <taxon>Bacteria</taxon>
        <taxon>Bacillati</taxon>
        <taxon>Actinomycetota</taxon>
        <taxon>Actinomycetes</taxon>
        <taxon>Kitasatosporales</taxon>
        <taxon>Streptomycetaceae</taxon>
        <taxon>Streptomyces</taxon>
    </lineage>
</organism>
<proteinExistence type="predicted"/>
<feature type="region of interest" description="Disordered" evidence="1">
    <location>
        <begin position="268"/>
        <end position="292"/>
    </location>
</feature>
<evidence type="ECO:0000256" key="1">
    <source>
        <dbReference type="SAM" id="MobiDB-lite"/>
    </source>
</evidence>